<feature type="domain" description="Glycosyl transferase family 1" evidence="1">
    <location>
        <begin position="199"/>
        <end position="349"/>
    </location>
</feature>
<protein>
    <submittedName>
        <fullName evidence="3">Glycosyltransferase</fullName>
    </submittedName>
</protein>
<keyword evidence="4" id="KW-1185">Reference proteome</keyword>
<evidence type="ECO:0000259" key="1">
    <source>
        <dbReference type="Pfam" id="PF00534"/>
    </source>
</evidence>
<dbReference type="AlphaFoldDB" id="A0A4U6R0S4"/>
<dbReference type="Gene3D" id="3.40.50.2000">
    <property type="entry name" value="Glycogen Phosphorylase B"/>
    <property type="match status" value="2"/>
</dbReference>
<dbReference type="InterPro" id="IPR028098">
    <property type="entry name" value="Glyco_trans_4-like_N"/>
</dbReference>
<dbReference type="GO" id="GO:0016757">
    <property type="term" value="F:glycosyltransferase activity"/>
    <property type="evidence" value="ECO:0007669"/>
    <property type="project" value="InterPro"/>
</dbReference>
<gene>
    <name evidence="3" type="ORF">FDP08_03435</name>
</gene>
<dbReference type="PANTHER" id="PTHR12526">
    <property type="entry name" value="GLYCOSYLTRANSFERASE"/>
    <property type="match status" value="1"/>
</dbReference>
<dbReference type="OrthoDB" id="9795746at2"/>
<proteinExistence type="predicted"/>
<organism evidence="3 4">
    <name type="scientific">Marinobacter panjinensis</name>
    <dbReference type="NCBI Taxonomy" id="2576384"/>
    <lineage>
        <taxon>Bacteria</taxon>
        <taxon>Pseudomonadati</taxon>
        <taxon>Pseudomonadota</taxon>
        <taxon>Gammaproteobacteria</taxon>
        <taxon>Pseudomonadales</taxon>
        <taxon>Marinobacteraceae</taxon>
        <taxon>Marinobacter</taxon>
    </lineage>
</organism>
<dbReference type="Pfam" id="PF13439">
    <property type="entry name" value="Glyco_transf_4"/>
    <property type="match status" value="1"/>
</dbReference>
<dbReference type="InterPro" id="IPR001296">
    <property type="entry name" value="Glyco_trans_1"/>
</dbReference>
<dbReference type="PANTHER" id="PTHR12526:SF630">
    <property type="entry name" value="GLYCOSYLTRANSFERASE"/>
    <property type="match status" value="1"/>
</dbReference>
<reference evidence="3 4" key="1">
    <citation type="submission" date="2019-05" db="EMBL/GenBank/DDBJ databases">
        <title>Marinobacter panjinensis sp. nov., a moderately halophilic bacterium isolated from sea tidal flat environment.</title>
        <authorList>
            <person name="Yang W."/>
            <person name="An M."/>
            <person name="He W."/>
            <person name="Luo X."/>
            <person name="Zhu L."/>
            <person name="Chen G."/>
            <person name="Zhang Y."/>
            <person name="Wang Y."/>
        </authorList>
    </citation>
    <scope>NUCLEOTIDE SEQUENCE [LARGE SCALE GENOMIC DNA]</scope>
    <source>
        <strain evidence="3 4">PJ-16</strain>
    </source>
</reference>
<dbReference type="EMBL" id="SZYH01000001">
    <property type="protein sequence ID" value="TKV67207.1"/>
    <property type="molecule type" value="Genomic_DNA"/>
</dbReference>
<dbReference type="GO" id="GO:1901135">
    <property type="term" value="P:carbohydrate derivative metabolic process"/>
    <property type="evidence" value="ECO:0007669"/>
    <property type="project" value="UniProtKB-ARBA"/>
</dbReference>
<dbReference type="Pfam" id="PF00534">
    <property type="entry name" value="Glycos_transf_1"/>
    <property type="match status" value="1"/>
</dbReference>
<dbReference type="SUPFAM" id="SSF53756">
    <property type="entry name" value="UDP-Glycosyltransferase/glycogen phosphorylase"/>
    <property type="match status" value="1"/>
</dbReference>
<dbReference type="Proteomes" id="UP000308488">
    <property type="component" value="Unassembled WGS sequence"/>
</dbReference>
<name>A0A4U6R0S4_9GAMM</name>
<keyword evidence="3" id="KW-0808">Transferase</keyword>
<evidence type="ECO:0000313" key="3">
    <source>
        <dbReference type="EMBL" id="TKV67207.1"/>
    </source>
</evidence>
<sequence length="379" mass="41943">MAHQDEPSPILFVIDHFRNPNAGTEGQLFQLIKGLDRARFKPRLLVFRDSEYLEKQGFPCDYQILGKSRMASPSTWFALWKAARDFRKEGGRLAHIFFNDPSVLCPPIFRLCGIKCIISRRDMGYWYTKPYLVMLAVTGRFVSLVVTNSQAVKEVTLRKEPIPPSRIQVVHNGYENTISGSSVPEDLASLRKEYSGAVFAGIVANIRPIKRIADAIRALRVLCQEGVDLHLIVIGDGNSSALKRLAAELEVDDARVHFLGARDDAKNCLSALDIGLLCSESEGFSNAIVEYMQAGLPVVCSNVGGNPEAVKHGEHGYLYPCGDIETMAMHLNVLVNDAALRKSMGAKARTYAEKSFGMNAMVNRHQEIYADLVAQGGQK</sequence>
<feature type="domain" description="Glycosyltransferase subfamily 4-like N-terminal" evidence="2">
    <location>
        <begin position="23"/>
        <end position="174"/>
    </location>
</feature>
<accession>A0A4U6R0S4</accession>
<evidence type="ECO:0000259" key="2">
    <source>
        <dbReference type="Pfam" id="PF13439"/>
    </source>
</evidence>
<comment type="caution">
    <text evidence="3">The sequence shown here is derived from an EMBL/GenBank/DDBJ whole genome shotgun (WGS) entry which is preliminary data.</text>
</comment>
<evidence type="ECO:0000313" key="4">
    <source>
        <dbReference type="Proteomes" id="UP000308488"/>
    </source>
</evidence>
<dbReference type="RefSeq" id="WP_137434627.1">
    <property type="nucleotide sequence ID" value="NZ_JANRHC010000005.1"/>
</dbReference>